<dbReference type="InterPro" id="IPR003826">
    <property type="entry name" value="AdoMetDC_fam_prok"/>
</dbReference>
<keyword evidence="5" id="KW-0620">Polyamine biosynthesis</keyword>
<evidence type="ECO:0000313" key="11">
    <source>
        <dbReference type="Proteomes" id="UP000484164"/>
    </source>
</evidence>
<comment type="cofactor">
    <cofactor evidence="1">
        <name>pyruvate</name>
        <dbReference type="ChEBI" id="CHEBI:15361"/>
    </cofactor>
</comment>
<keyword evidence="9" id="KW-0670">Pyruvate</keyword>
<name>A0A6L3ZD76_9FLAO</name>
<evidence type="ECO:0000256" key="4">
    <source>
        <dbReference type="ARBA" id="ARBA00023066"/>
    </source>
</evidence>
<keyword evidence="3" id="KW-0068">Autocatalytic cleavage</keyword>
<dbReference type="SUPFAM" id="SSF56276">
    <property type="entry name" value="S-adenosylmethionine decarboxylase"/>
    <property type="match status" value="1"/>
</dbReference>
<dbReference type="PANTHER" id="PTHR33866:SF2">
    <property type="entry name" value="S-ADENOSYLMETHIONINE DECARBOXYLASE PROENZYME"/>
    <property type="match status" value="1"/>
</dbReference>
<dbReference type="PANTHER" id="PTHR33866">
    <property type="entry name" value="S-ADENOSYLMETHIONINE DECARBOXYLASE PROENZYME"/>
    <property type="match status" value="1"/>
</dbReference>
<evidence type="ECO:0000256" key="1">
    <source>
        <dbReference type="ARBA" id="ARBA00001928"/>
    </source>
</evidence>
<keyword evidence="8" id="KW-0704">Schiff base</keyword>
<dbReference type="Pfam" id="PF02675">
    <property type="entry name" value="AdoMet_dc"/>
    <property type="match status" value="1"/>
</dbReference>
<keyword evidence="11" id="KW-1185">Reference proteome</keyword>
<proteinExistence type="predicted"/>
<evidence type="ECO:0000256" key="3">
    <source>
        <dbReference type="ARBA" id="ARBA00022813"/>
    </source>
</evidence>
<evidence type="ECO:0000256" key="8">
    <source>
        <dbReference type="ARBA" id="ARBA00023270"/>
    </source>
</evidence>
<evidence type="ECO:0000256" key="5">
    <source>
        <dbReference type="ARBA" id="ARBA00023115"/>
    </source>
</evidence>
<evidence type="ECO:0000256" key="2">
    <source>
        <dbReference type="ARBA" id="ARBA00022793"/>
    </source>
</evidence>
<reference evidence="10 11" key="1">
    <citation type="submission" date="2019-10" db="EMBL/GenBank/DDBJ databases">
        <title>Genome sequence of Phaeocystidibacter marisrubri JCM30614 (type strain).</title>
        <authorList>
            <person name="Bowman J.P."/>
        </authorList>
    </citation>
    <scope>NUCLEOTIDE SEQUENCE [LARGE SCALE GENOMIC DNA]</scope>
    <source>
        <strain evidence="10 11">JCM 30614</strain>
    </source>
</reference>
<dbReference type="OrthoDB" id="9793120at2"/>
<keyword evidence="4" id="KW-0745">Spermidine biosynthesis</keyword>
<evidence type="ECO:0000313" key="10">
    <source>
        <dbReference type="EMBL" id="KAB2815183.1"/>
    </source>
</evidence>
<dbReference type="Proteomes" id="UP000484164">
    <property type="component" value="Unassembled WGS sequence"/>
</dbReference>
<evidence type="ECO:0000256" key="9">
    <source>
        <dbReference type="ARBA" id="ARBA00023317"/>
    </source>
</evidence>
<dbReference type="GO" id="GO:0008295">
    <property type="term" value="P:spermidine biosynthetic process"/>
    <property type="evidence" value="ECO:0007669"/>
    <property type="project" value="UniProtKB-KW"/>
</dbReference>
<dbReference type="EMBL" id="WBVQ01000003">
    <property type="protein sequence ID" value="KAB2815183.1"/>
    <property type="molecule type" value="Genomic_DNA"/>
</dbReference>
<keyword evidence="6" id="KW-0865">Zymogen</keyword>
<dbReference type="Gene3D" id="3.60.90.10">
    <property type="entry name" value="S-adenosylmethionine decarboxylase"/>
    <property type="match status" value="1"/>
</dbReference>
<evidence type="ECO:0000256" key="6">
    <source>
        <dbReference type="ARBA" id="ARBA00023145"/>
    </source>
</evidence>
<accession>A0A6L3ZD76</accession>
<organism evidence="10 11">
    <name type="scientific">Phaeocystidibacter marisrubri</name>
    <dbReference type="NCBI Taxonomy" id="1577780"/>
    <lineage>
        <taxon>Bacteria</taxon>
        <taxon>Pseudomonadati</taxon>
        <taxon>Bacteroidota</taxon>
        <taxon>Flavobacteriia</taxon>
        <taxon>Flavobacteriales</taxon>
        <taxon>Phaeocystidibacteraceae</taxon>
        <taxon>Phaeocystidibacter</taxon>
    </lineage>
</organism>
<evidence type="ECO:0000256" key="7">
    <source>
        <dbReference type="ARBA" id="ARBA00023239"/>
    </source>
</evidence>
<keyword evidence="7" id="KW-0456">Lyase</keyword>
<keyword evidence="2" id="KW-0210">Decarboxylase</keyword>
<gene>
    <name evidence="10" type="ORF">F8C82_13885</name>
</gene>
<dbReference type="InterPro" id="IPR016067">
    <property type="entry name" value="S-AdoMet_deCO2ase_core"/>
</dbReference>
<protein>
    <submittedName>
        <fullName evidence="10">Spermidine synthase</fullName>
    </submittedName>
</protein>
<comment type="caution">
    <text evidence="10">The sequence shown here is derived from an EMBL/GenBank/DDBJ whole genome shotgun (WGS) entry which is preliminary data.</text>
</comment>
<sequence>MEDGIPIDMKAAIYSYNVWVGEVDGNRLRDLLDFTLYRAGFEVLNFMEHHFEPQGYTAIWLLSESHLAVHTFPEEAKAYIELSSCNKTKNALFAEIISPLGIKEVR</sequence>
<dbReference type="GO" id="GO:0004014">
    <property type="term" value="F:adenosylmethionine decarboxylase activity"/>
    <property type="evidence" value="ECO:0007669"/>
    <property type="project" value="InterPro"/>
</dbReference>
<dbReference type="AlphaFoldDB" id="A0A6L3ZD76"/>
<dbReference type="GO" id="GO:0005829">
    <property type="term" value="C:cytosol"/>
    <property type="evidence" value="ECO:0007669"/>
    <property type="project" value="TreeGrafter"/>
</dbReference>